<dbReference type="RefSeq" id="WP_025007752.1">
    <property type="nucleotide sequence ID" value="NZ_BMPK01000005.1"/>
</dbReference>
<accession>A0ABX8X880</accession>
<gene>
    <name evidence="1" type="ORF">K3G22_11360</name>
</gene>
<name>A0ABX8X880_SHEPU</name>
<protein>
    <submittedName>
        <fullName evidence="1">TIGR02646 family protein</fullName>
    </submittedName>
</protein>
<dbReference type="EMBL" id="CP080635">
    <property type="protein sequence ID" value="QYX71401.1"/>
    <property type="molecule type" value="Genomic_DNA"/>
</dbReference>
<dbReference type="GeneID" id="67443866"/>
<organism evidence="1 2">
    <name type="scientific">Shewanella putrefaciens</name>
    <name type="common">Pseudomonas putrefaciens</name>
    <dbReference type="NCBI Taxonomy" id="24"/>
    <lineage>
        <taxon>Bacteria</taxon>
        <taxon>Pseudomonadati</taxon>
        <taxon>Pseudomonadota</taxon>
        <taxon>Gammaproteobacteria</taxon>
        <taxon>Alteromonadales</taxon>
        <taxon>Shewanellaceae</taxon>
        <taxon>Shewanella</taxon>
    </lineage>
</organism>
<proteinExistence type="predicted"/>
<evidence type="ECO:0000313" key="2">
    <source>
        <dbReference type="Proteomes" id="UP000827084"/>
    </source>
</evidence>
<dbReference type="Proteomes" id="UP000827084">
    <property type="component" value="Chromosome"/>
</dbReference>
<sequence>MIVISKLPAPSILTQYKLSNGAEYDGPNFTEVKNNIRDTLLNEQGFICAYCMRRISAGNMKIEHWECQSQFADRQLDYKNMLGCCSGNEGEPQKFQTCDTKKGNQSLKFSPANPNDNIKLLIYYNDYGVISSSDADFDVQLNNVLNLNESRLKRNRAAALSGLKKQLDSKPHKRTKSEIQRILDSYRQLDEDGKFKEYIGVFVYYLEKKLRRL</sequence>
<reference evidence="1 2" key="1">
    <citation type="submission" date="2021-08" db="EMBL/GenBank/DDBJ databases">
        <title>Shewanella putrefaciens YZ-J, complete genome.</title>
        <authorList>
            <person name="Yi Z."/>
        </authorList>
    </citation>
    <scope>NUCLEOTIDE SEQUENCE [LARGE SCALE GENOMIC DNA]</scope>
    <source>
        <strain evidence="1 2">YZ-J</strain>
    </source>
</reference>
<keyword evidence="2" id="KW-1185">Reference proteome</keyword>
<evidence type="ECO:0000313" key="1">
    <source>
        <dbReference type="EMBL" id="QYX71401.1"/>
    </source>
</evidence>